<evidence type="ECO:0000313" key="9">
    <source>
        <dbReference type="Proteomes" id="UP001549321"/>
    </source>
</evidence>
<evidence type="ECO:0000256" key="1">
    <source>
        <dbReference type="ARBA" id="ARBA00004442"/>
    </source>
</evidence>
<reference evidence="8 9" key="1">
    <citation type="submission" date="2024-06" db="EMBL/GenBank/DDBJ databases">
        <title>Sorghum-associated microbial communities from plants grown in Nebraska, USA.</title>
        <authorList>
            <person name="Schachtman D."/>
        </authorList>
    </citation>
    <scope>NUCLEOTIDE SEQUENCE [LARGE SCALE GENOMIC DNA]</scope>
    <source>
        <strain evidence="8 9">3207</strain>
    </source>
</reference>
<keyword evidence="4" id="KW-0998">Cell outer membrane</keyword>
<proteinExistence type="inferred from homology"/>
<dbReference type="PANTHER" id="PTHR34001:SF3">
    <property type="entry name" value="BLL7405 PROTEIN"/>
    <property type="match status" value="1"/>
</dbReference>
<comment type="subcellular location">
    <subcellularLocation>
        <location evidence="1">Cell outer membrane</location>
    </subcellularLocation>
</comment>
<dbReference type="SUPFAM" id="SSF56925">
    <property type="entry name" value="OMPA-like"/>
    <property type="match status" value="1"/>
</dbReference>
<dbReference type="InterPro" id="IPR027385">
    <property type="entry name" value="Beta-barrel_OMP"/>
</dbReference>
<dbReference type="InterPro" id="IPR011250">
    <property type="entry name" value="OMP/PagP_B-barrel"/>
</dbReference>
<organism evidence="8 9">
    <name type="scientific">Kaistia defluvii</name>
    <dbReference type="NCBI Taxonomy" id="410841"/>
    <lineage>
        <taxon>Bacteria</taxon>
        <taxon>Pseudomonadati</taxon>
        <taxon>Pseudomonadota</taxon>
        <taxon>Alphaproteobacteria</taxon>
        <taxon>Hyphomicrobiales</taxon>
        <taxon>Kaistiaceae</taxon>
        <taxon>Kaistia</taxon>
    </lineage>
</organism>
<dbReference type="Proteomes" id="UP001549321">
    <property type="component" value="Unassembled WGS sequence"/>
</dbReference>
<name>A0ABV2R5R6_9HYPH</name>
<sequence>MIYIQRAAVVAALAVIAASPAMAADLTVAPVETPVAQSYIWTGPYIGANLGWANLKSDWHDLDDDWEGDNWDAGSDGFTIGGQIGYNYQLQNNVVLGIEADLNYATNSTSFDAPGFGDVELENDMNGFGTIRARLGYAFDNVMPYVTGGLALGHFKHQWTEDGDPSDSWGDFGGWEAGWVAGGGVEWGFAQNWTVKFEGLYAGFGNVTSTNDDGYRMDVDRDVGIIRAGLNYRF</sequence>
<dbReference type="Gene3D" id="2.40.160.20">
    <property type="match status" value="1"/>
</dbReference>
<evidence type="ECO:0000259" key="7">
    <source>
        <dbReference type="Pfam" id="PF13505"/>
    </source>
</evidence>
<evidence type="ECO:0000256" key="4">
    <source>
        <dbReference type="ARBA" id="ARBA00023237"/>
    </source>
</evidence>
<protein>
    <submittedName>
        <fullName evidence="8">Outer membrane immunogenic protein</fullName>
    </submittedName>
</protein>
<dbReference type="Pfam" id="PF13505">
    <property type="entry name" value="OMP_b-brl"/>
    <property type="match status" value="1"/>
</dbReference>
<evidence type="ECO:0000256" key="6">
    <source>
        <dbReference type="SAM" id="SignalP"/>
    </source>
</evidence>
<dbReference type="PANTHER" id="PTHR34001">
    <property type="entry name" value="BLL7405 PROTEIN"/>
    <property type="match status" value="1"/>
</dbReference>
<evidence type="ECO:0000256" key="2">
    <source>
        <dbReference type="ARBA" id="ARBA00022729"/>
    </source>
</evidence>
<comment type="similarity">
    <text evidence="5">Belongs to the Omp25/RopB family.</text>
</comment>
<evidence type="ECO:0000256" key="5">
    <source>
        <dbReference type="ARBA" id="ARBA00038306"/>
    </source>
</evidence>
<keyword evidence="2 6" id="KW-0732">Signal</keyword>
<feature type="chain" id="PRO_5047537011" evidence="6">
    <location>
        <begin position="24"/>
        <end position="234"/>
    </location>
</feature>
<feature type="signal peptide" evidence="6">
    <location>
        <begin position="1"/>
        <end position="23"/>
    </location>
</feature>
<evidence type="ECO:0000313" key="8">
    <source>
        <dbReference type="EMBL" id="MET4636632.1"/>
    </source>
</evidence>
<evidence type="ECO:0000256" key="3">
    <source>
        <dbReference type="ARBA" id="ARBA00023136"/>
    </source>
</evidence>
<accession>A0ABV2R5R6</accession>
<feature type="domain" description="Outer membrane protein beta-barrel" evidence="7">
    <location>
        <begin position="12"/>
        <end position="234"/>
    </location>
</feature>
<dbReference type="RefSeq" id="WP_354554339.1">
    <property type="nucleotide sequence ID" value="NZ_JBEPSM010000005.1"/>
</dbReference>
<dbReference type="InterPro" id="IPR051692">
    <property type="entry name" value="OMP-like"/>
</dbReference>
<keyword evidence="9" id="KW-1185">Reference proteome</keyword>
<dbReference type="EMBL" id="JBEPSM010000005">
    <property type="protein sequence ID" value="MET4636632.1"/>
    <property type="molecule type" value="Genomic_DNA"/>
</dbReference>
<comment type="caution">
    <text evidence="8">The sequence shown here is derived from an EMBL/GenBank/DDBJ whole genome shotgun (WGS) entry which is preliminary data.</text>
</comment>
<keyword evidence="3" id="KW-0472">Membrane</keyword>
<gene>
    <name evidence="8" type="ORF">ABIE08_004595</name>
</gene>